<accession>A0A919XNJ9</accession>
<name>A0A919XNJ9_9BACL</name>
<dbReference type="InterPro" id="IPR009326">
    <property type="entry name" value="DUF984"/>
</dbReference>
<dbReference type="Gene3D" id="3.10.400.10">
    <property type="entry name" value="Sulfate adenylyltransferase"/>
    <property type="match status" value="1"/>
</dbReference>
<dbReference type="CDD" id="cd06553">
    <property type="entry name" value="ASCH_Ef3133_like"/>
    <property type="match status" value="1"/>
</dbReference>
<dbReference type="AlphaFoldDB" id="A0A919XNJ9"/>
<dbReference type="EMBL" id="BORQ01000012">
    <property type="protein sequence ID" value="GIO34688.1"/>
    <property type="molecule type" value="Genomic_DNA"/>
</dbReference>
<proteinExistence type="predicted"/>
<comment type="caution">
    <text evidence="2">The sequence shown here is derived from an EMBL/GenBank/DDBJ whole genome shotgun (WGS) entry which is preliminary data.</text>
</comment>
<dbReference type="PANTHER" id="PTHR39203">
    <property type="entry name" value="CYTOPLASMIC PROTEIN-RELATED"/>
    <property type="match status" value="1"/>
</dbReference>
<protein>
    <submittedName>
        <fullName evidence="2">ASCH domain-containing protein</fullName>
    </submittedName>
</protein>
<evidence type="ECO:0000313" key="2">
    <source>
        <dbReference type="EMBL" id="GIO34688.1"/>
    </source>
</evidence>
<dbReference type="SUPFAM" id="SSF88697">
    <property type="entry name" value="PUA domain-like"/>
    <property type="match status" value="1"/>
</dbReference>
<dbReference type="InterPro" id="IPR015947">
    <property type="entry name" value="PUA-like_sf"/>
</dbReference>
<evidence type="ECO:0000259" key="1">
    <source>
        <dbReference type="SMART" id="SM01022"/>
    </source>
</evidence>
<evidence type="ECO:0000313" key="3">
    <source>
        <dbReference type="Proteomes" id="UP000679779"/>
    </source>
</evidence>
<dbReference type="RefSeq" id="WP_160045610.1">
    <property type="nucleotide sequence ID" value="NZ_BORQ01000012.1"/>
</dbReference>
<organism evidence="2 3">
    <name type="scientific">Paenibacillus albilobatus</name>
    <dbReference type="NCBI Taxonomy" id="2716884"/>
    <lineage>
        <taxon>Bacteria</taxon>
        <taxon>Bacillati</taxon>
        <taxon>Bacillota</taxon>
        <taxon>Bacilli</taxon>
        <taxon>Bacillales</taxon>
        <taxon>Paenibacillaceae</taxon>
        <taxon>Paenibacillus</taxon>
    </lineage>
</organism>
<dbReference type="Proteomes" id="UP000679779">
    <property type="component" value="Unassembled WGS sequence"/>
</dbReference>
<dbReference type="PIRSF" id="PIRSF021320">
    <property type="entry name" value="DUF984"/>
    <property type="match status" value="1"/>
</dbReference>
<reference evidence="2" key="1">
    <citation type="submission" date="2021-03" db="EMBL/GenBank/DDBJ databases">
        <title>Antimicrobial resistance genes in bacteria isolated from Japanese honey, and their potential for conferring macrolide and lincosamide resistance in the American foulbrood pathogen Paenibacillus larvae.</title>
        <authorList>
            <person name="Okamoto M."/>
            <person name="Kumagai M."/>
            <person name="Kanamori H."/>
            <person name="Takamatsu D."/>
        </authorList>
    </citation>
    <scope>NUCLEOTIDE SEQUENCE</scope>
    <source>
        <strain evidence="2">J2TS6</strain>
    </source>
</reference>
<dbReference type="PANTHER" id="PTHR39203:SF1">
    <property type="entry name" value="CYTOPLASMIC PROTEIN"/>
    <property type="match status" value="1"/>
</dbReference>
<gene>
    <name evidence="2" type="ORF">J2TS6_58290</name>
</gene>
<keyword evidence="3" id="KW-1185">Reference proteome</keyword>
<dbReference type="InterPro" id="IPR007374">
    <property type="entry name" value="ASCH_domain"/>
</dbReference>
<dbReference type="Pfam" id="PF04266">
    <property type="entry name" value="ASCH"/>
    <property type="match status" value="1"/>
</dbReference>
<sequence length="150" mass="17209">MNQAARTYWNEYWERQGREKPASVSAWPFGADPDQLARLVIEGVKTATCSALFSYEAEQEPLPSVGDYSIILDGRDEPVAIIQTVEVTVVPMNEVPEDFAVAEGEGDRTYRYWRQVHETFFTKELNRLGREFSDDIPLVCERFRLVDVKS</sequence>
<dbReference type="SMART" id="SM01022">
    <property type="entry name" value="ASCH"/>
    <property type="match status" value="1"/>
</dbReference>
<feature type="domain" description="ASCH" evidence="1">
    <location>
        <begin position="27"/>
        <end position="147"/>
    </location>
</feature>